<dbReference type="InterPro" id="IPR057218">
    <property type="entry name" value="DUF7896"/>
</dbReference>
<reference evidence="3" key="2">
    <citation type="submission" date="2023-06" db="EMBL/GenBank/DDBJ databases">
        <authorList>
            <consortium name="Lawrence Berkeley National Laboratory"/>
            <person name="Haridas S."/>
            <person name="Hensen N."/>
            <person name="Bonometti L."/>
            <person name="Westerberg I."/>
            <person name="Brannstrom I.O."/>
            <person name="Guillou S."/>
            <person name="Cros-Aarteil S."/>
            <person name="Calhoun S."/>
            <person name="Kuo A."/>
            <person name="Mondo S."/>
            <person name="Pangilinan J."/>
            <person name="Riley R."/>
            <person name="LaButti K."/>
            <person name="Andreopoulos B."/>
            <person name="Lipzen A."/>
            <person name="Chen C."/>
            <person name="Yanf M."/>
            <person name="Daum C."/>
            <person name="Ng V."/>
            <person name="Clum A."/>
            <person name="Steindorff A."/>
            <person name="Ohm R."/>
            <person name="Martin F."/>
            <person name="Silar P."/>
            <person name="Natvig D."/>
            <person name="Lalanne C."/>
            <person name="Gautier V."/>
            <person name="Ament-velasquez S.L."/>
            <person name="Kruys A."/>
            <person name="Hutchinson M.I."/>
            <person name="Powell A.J."/>
            <person name="Barry K."/>
            <person name="Miller A.N."/>
            <person name="Grigoriev I.V."/>
            <person name="Debuchy R."/>
            <person name="Gladieux P."/>
            <person name="Thoren M.H."/>
            <person name="Johannesson H."/>
        </authorList>
    </citation>
    <scope>NUCLEOTIDE SEQUENCE</scope>
    <source>
        <strain evidence="3">CBS 232.78</strain>
    </source>
</reference>
<dbReference type="PANTHER" id="PTHR42031:SF1">
    <property type="entry name" value="KEY LIME PATHOGENICITY PROTEIN"/>
    <property type="match status" value="1"/>
</dbReference>
<feature type="compositionally biased region" description="Low complexity" evidence="1">
    <location>
        <begin position="54"/>
        <end position="68"/>
    </location>
</feature>
<dbReference type="AlphaFoldDB" id="A0AAE0NSB0"/>
<feature type="region of interest" description="Disordered" evidence="1">
    <location>
        <begin position="530"/>
        <end position="557"/>
    </location>
</feature>
<keyword evidence="4" id="KW-1185">Reference proteome</keyword>
<sequence length="739" mass="79837">MGQQSLSDIQVLEELVRQRELQANEAREQLRKARSSISGPLPSYDVEHSDYQVSSHSLLNGNGLSRSHTIPRSAALGPDIKQRQQLALSQDPSRPMKRSKTTHAPGSSSSSTEKMMRSSSSAAMGMTSSKSNPFVATGPGAVPPLYQNPAHQSGQSSSGNGNGIMLQKFLSEPASAYIHADSHDLSQISQQSMMPLNATGKEYQPAEFLSLIDNMAATSPIGIPTLLSPRDAMQFPGSSGVASACGSLTSGPSLVDSPMTRSNSNMNDHASMSAQMEMVRIRSQHSTNGHVRQDSFGLPQSISPHSPLRKRSAMDLDAPAMSGAAYSNHHLFLPSSAPIDSYLSQHMHDMERSISQSSMSSASSAAMERSMSKDSIKSNQSLLLKQRAKEALTRQIDNARARVIVPKPAGDVVKQEPSESSDIQEKDGKTVIPKAKYERPKHPKVKCKLCNENPEGFRGEHELRRHTEAKHKPTVKKWICRDPDLVGIQHSETAVKSLSECKQCVQGKLYGAYYNAAAHLRRTHFKLKAFRRSPGASKSSSGSNADDEKRGGKGGGDWPPMAELKLWMTEVSVPVGQEGAFEDESMEAADAEDHDSDLYGGQYGVSDTYNMSDFAGVGGSFNNDLDGVDASAFQSLQVDLSQHAELFINTSMYATPLLPIHDLPISSSSFDYPSQHSIAPSMMSIDGHSYTSPVSSSGATITQSGIFGDHQMLPQSLMHGPRDDVADMSFDLTFAGAGH</sequence>
<organism evidence="3 4">
    <name type="scientific">Podospora didyma</name>
    <dbReference type="NCBI Taxonomy" id="330526"/>
    <lineage>
        <taxon>Eukaryota</taxon>
        <taxon>Fungi</taxon>
        <taxon>Dikarya</taxon>
        <taxon>Ascomycota</taxon>
        <taxon>Pezizomycotina</taxon>
        <taxon>Sordariomycetes</taxon>
        <taxon>Sordariomycetidae</taxon>
        <taxon>Sordariales</taxon>
        <taxon>Podosporaceae</taxon>
        <taxon>Podospora</taxon>
    </lineage>
</organism>
<accession>A0AAE0NSB0</accession>
<feature type="compositionally biased region" description="Polar residues" evidence="1">
    <location>
        <begin position="83"/>
        <end position="92"/>
    </location>
</feature>
<protein>
    <recommendedName>
        <fullName evidence="2">DUF7896 domain-containing protein</fullName>
    </recommendedName>
</protein>
<dbReference type="PANTHER" id="PTHR42031">
    <property type="entry name" value="KEY LIME PATHOGENICITY PROTEIN"/>
    <property type="match status" value="1"/>
</dbReference>
<evidence type="ECO:0000259" key="2">
    <source>
        <dbReference type="Pfam" id="PF25438"/>
    </source>
</evidence>
<evidence type="ECO:0000313" key="3">
    <source>
        <dbReference type="EMBL" id="KAK3386720.1"/>
    </source>
</evidence>
<feature type="compositionally biased region" description="Low complexity" evidence="1">
    <location>
        <begin position="107"/>
        <end position="131"/>
    </location>
</feature>
<gene>
    <name evidence="3" type="ORF">B0H63DRAFT_493395</name>
</gene>
<feature type="compositionally biased region" description="Low complexity" evidence="1">
    <location>
        <begin position="533"/>
        <end position="543"/>
    </location>
</feature>
<proteinExistence type="predicted"/>
<reference evidence="3" key="1">
    <citation type="journal article" date="2023" name="Mol. Phylogenet. Evol.">
        <title>Genome-scale phylogeny and comparative genomics of the fungal order Sordariales.</title>
        <authorList>
            <person name="Hensen N."/>
            <person name="Bonometti L."/>
            <person name="Westerberg I."/>
            <person name="Brannstrom I.O."/>
            <person name="Guillou S."/>
            <person name="Cros-Aarteil S."/>
            <person name="Calhoun S."/>
            <person name="Haridas S."/>
            <person name="Kuo A."/>
            <person name="Mondo S."/>
            <person name="Pangilinan J."/>
            <person name="Riley R."/>
            <person name="LaButti K."/>
            <person name="Andreopoulos B."/>
            <person name="Lipzen A."/>
            <person name="Chen C."/>
            <person name="Yan M."/>
            <person name="Daum C."/>
            <person name="Ng V."/>
            <person name="Clum A."/>
            <person name="Steindorff A."/>
            <person name="Ohm R.A."/>
            <person name="Martin F."/>
            <person name="Silar P."/>
            <person name="Natvig D.O."/>
            <person name="Lalanne C."/>
            <person name="Gautier V."/>
            <person name="Ament-Velasquez S.L."/>
            <person name="Kruys A."/>
            <person name="Hutchinson M.I."/>
            <person name="Powell A.J."/>
            <person name="Barry K."/>
            <person name="Miller A.N."/>
            <person name="Grigoriev I.V."/>
            <person name="Debuchy R."/>
            <person name="Gladieux P."/>
            <person name="Hiltunen Thoren M."/>
            <person name="Johannesson H."/>
        </authorList>
    </citation>
    <scope>NUCLEOTIDE SEQUENCE</scope>
    <source>
        <strain evidence="3">CBS 232.78</strain>
    </source>
</reference>
<dbReference type="Proteomes" id="UP001285441">
    <property type="component" value="Unassembled WGS sequence"/>
</dbReference>
<comment type="caution">
    <text evidence="3">The sequence shown here is derived from an EMBL/GenBank/DDBJ whole genome shotgun (WGS) entry which is preliminary data.</text>
</comment>
<feature type="region of interest" description="Disordered" evidence="1">
    <location>
        <begin position="285"/>
        <end position="308"/>
    </location>
</feature>
<dbReference type="Pfam" id="PF25438">
    <property type="entry name" value="DUF7896"/>
    <property type="match status" value="1"/>
</dbReference>
<evidence type="ECO:0000256" key="1">
    <source>
        <dbReference type="SAM" id="MobiDB-lite"/>
    </source>
</evidence>
<dbReference type="EMBL" id="JAULSW010000003">
    <property type="protein sequence ID" value="KAK3386720.1"/>
    <property type="molecule type" value="Genomic_DNA"/>
</dbReference>
<name>A0AAE0NSB0_9PEZI</name>
<feature type="region of interest" description="Disordered" evidence="1">
    <location>
        <begin position="27"/>
        <end position="164"/>
    </location>
</feature>
<evidence type="ECO:0000313" key="4">
    <source>
        <dbReference type="Proteomes" id="UP001285441"/>
    </source>
</evidence>
<feature type="domain" description="DUF7896" evidence="2">
    <location>
        <begin position="475"/>
        <end position="571"/>
    </location>
</feature>